<feature type="domain" description="Metallo-beta-lactamase" evidence="2">
    <location>
        <begin position="15"/>
        <end position="213"/>
    </location>
</feature>
<dbReference type="InterPro" id="IPR011108">
    <property type="entry name" value="RMMBL"/>
</dbReference>
<reference evidence="4 5" key="1">
    <citation type="submission" date="2019-05" db="EMBL/GenBank/DDBJ databases">
        <title>Verrucobacter flavum gen. nov., sp. nov. a new member of the family Verrucomicrobiaceae.</title>
        <authorList>
            <person name="Szuroczki S."/>
            <person name="Abbaszade G."/>
            <person name="Szabo A."/>
            <person name="Felfoldi T."/>
            <person name="Schumann P."/>
            <person name="Boka K."/>
            <person name="Keki Z."/>
            <person name="Toumi M."/>
            <person name="Toth E."/>
        </authorList>
    </citation>
    <scope>NUCLEOTIDE SEQUENCE [LARGE SCALE GENOMIC DNA]</scope>
    <source>
        <strain evidence="4 5">MG-N-17</strain>
    </source>
</reference>
<proteinExistence type="predicted"/>
<dbReference type="PANTHER" id="PTHR11203">
    <property type="entry name" value="CLEAVAGE AND POLYADENYLATION SPECIFICITY FACTOR FAMILY MEMBER"/>
    <property type="match status" value="1"/>
</dbReference>
<dbReference type="OrthoDB" id="9803916at2"/>
<evidence type="ECO:0000313" key="4">
    <source>
        <dbReference type="EMBL" id="TLD69303.1"/>
    </source>
</evidence>
<dbReference type="EMBL" id="VAUV01000014">
    <property type="protein sequence ID" value="TLD69303.1"/>
    <property type="molecule type" value="Genomic_DNA"/>
</dbReference>
<dbReference type="InterPro" id="IPR036866">
    <property type="entry name" value="RibonucZ/Hydroxyglut_hydro"/>
</dbReference>
<comment type="caution">
    <text evidence="4">The sequence shown here is derived from an EMBL/GenBank/DDBJ whole genome shotgun (WGS) entry which is preliminary data.</text>
</comment>
<dbReference type="SUPFAM" id="SSF56281">
    <property type="entry name" value="Metallo-hydrolase/oxidoreductase"/>
    <property type="match status" value="1"/>
</dbReference>
<evidence type="ECO:0000256" key="1">
    <source>
        <dbReference type="ARBA" id="ARBA00022801"/>
    </source>
</evidence>
<dbReference type="CDD" id="cd16295">
    <property type="entry name" value="TTHA0252-CPSF-like_MBL-fold"/>
    <property type="match status" value="1"/>
</dbReference>
<dbReference type="Pfam" id="PF00753">
    <property type="entry name" value="Lactamase_B"/>
    <property type="match status" value="1"/>
</dbReference>
<dbReference type="InterPro" id="IPR050698">
    <property type="entry name" value="MBL"/>
</dbReference>
<dbReference type="PANTHER" id="PTHR11203:SF37">
    <property type="entry name" value="INTEGRATOR COMPLEX SUBUNIT 11"/>
    <property type="match status" value="1"/>
</dbReference>
<dbReference type="Pfam" id="PF07521">
    <property type="entry name" value="RMMBL"/>
    <property type="match status" value="1"/>
</dbReference>
<dbReference type="InterPro" id="IPR001279">
    <property type="entry name" value="Metallo-B-lactamas"/>
</dbReference>
<feature type="domain" description="Beta-Casp" evidence="3">
    <location>
        <begin position="247"/>
        <end position="365"/>
    </location>
</feature>
<dbReference type="Gene3D" id="3.60.15.10">
    <property type="entry name" value="Ribonuclease Z/Hydroxyacylglutathione hydrolase-like"/>
    <property type="match status" value="1"/>
</dbReference>
<evidence type="ECO:0000259" key="2">
    <source>
        <dbReference type="SMART" id="SM00849"/>
    </source>
</evidence>
<protein>
    <submittedName>
        <fullName evidence="4">MBL fold metallo-hydrolase</fullName>
    </submittedName>
</protein>
<sequence length="453" mass="50955">MGFTFKNLTRQRAIGANSYLISNGKQRFVLDAGSNPKDKGHESLPNYAAVTPDSLDAIILTHAHHDHIGSLPVLQRMQPKTPVYMTEPTGEVGAGMLHNSVNVMTSQREELGIQEYPLFTHREIDGIKAQWFYRDLRHPFVVPDTDVECTFFDAGHIMGSVGVLMKQGGKSLFYTGDVNFEDQTITRAADFPTEPVDVLVMETTRGDYVRPEGFTRRAEKERLAKVIRETFERDGAVLMPVFALGKSQELLVMLHELWRMELIPKVPVLIGGLSAKVTVEYDRYASKTRRNYEGFQIFEDMDMLVAPRRRKKELSCSPHTIYALSSGMMSEGTVSNKFARGFLDNPRNTVAFVGYTDGATPGWRVRNGKPGEMISLDATLPEVQLNCRVESFDFSAHAPREDLVEYARKLQPKKILLVHGDEPAQDWFASALKAAMPECEVILPDPGKEIELW</sequence>
<dbReference type="SMART" id="SM00849">
    <property type="entry name" value="Lactamase_B"/>
    <property type="match status" value="1"/>
</dbReference>
<dbReference type="SMART" id="SM01027">
    <property type="entry name" value="Beta-Casp"/>
    <property type="match status" value="1"/>
</dbReference>
<evidence type="ECO:0000259" key="3">
    <source>
        <dbReference type="SMART" id="SM01027"/>
    </source>
</evidence>
<dbReference type="AlphaFoldDB" id="A0A5R8KAG4"/>
<dbReference type="Gene3D" id="3.40.50.10890">
    <property type="match status" value="1"/>
</dbReference>
<keyword evidence="5" id="KW-1185">Reference proteome</keyword>
<dbReference type="GO" id="GO:0004521">
    <property type="term" value="F:RNA endonuclease activity"/>
    <property type="evidence" value="ECO:0007669"/>
    <property type="project" value="TreeGrafter"/>
</dbReference>
<dbReference type="Proteomes" id="UP000306196">
    <property type="component" value="Unassembled WGS sequence"/>
</dbReference>
<gene>
    <name evidence="4" type="ORF">FEM03_18190</name>
</gene>
<accession>A0A5R8KAG4</accession>
<keyword evidence="1 4" id="KW-0378">Hydrolase</keyword>
<organism evidence="4 5">
    <name type="scientific">Phragmitibacter flavus</name>
    <dbReference type="NCBI Taxonomy" id="2576071"/>
    <lineage>
        <taxon>Bacteria</taxon>
        <taxon>Pseudomonadati</taxon>
        <taxon>Verrucomicrobiota</taxon>
        <taxon>Verrucomicrobiia</taxon>
        <taxon>Verrucomicrobiales</taxon>
        <taxon>Verrucomicrobiaceae</taxon>
        <taxon>Phragmitibacter</taxon>
    </lineage>
</organism>
<name>A0A5R8KAG4_9BACT</name>
<dbReference type="RefSeq" id="WP_138087718.1">
    <property type="nucleotide sequence ID" value="NZ_VAUV01000014.1"/>
</dbReference>
<dbReference type="Pfam" id="PF10996">
    <property type="entry name" value="Beta-Casp"/>
    <property type="match status" value="1"/>
</dbReference>
<evidence type="ECO:0000313" key="5">
    <source>
        <dbReference type="Proteomes" id="UP000306196"/>
    </source>
</evidence>
<dbReference type="InterPro" id="IPR022712">
    <property type="entry name" value="Beta_Casp"/>
</dbReference>
<dbReference type="GO" id="GO:0016787">
    <property type="term" value="F:hydrolase activity"/>
    <property type="evidence" value="ECO:0007669"/>
    <property type="project" value="UniProtKB-KW"/>
</dbReference>